<dbReference type="PANTHER" id="PTHR42776">
    <property type="entry name" value="SERINE PEPTIDASE S9 FAMILY MEMBER"/>
    <property type="match status" value="1"/>
</dbReference>
<dbReference type="EMBL" id="QUAM01000001">
    <property type="protein sequence ID" value="TPR16063.1"/>
    <property type="molecule type" value="Genomic_DNA"/>
</dbReference>
<dbReference type="PANTHER" id="PTHR42776:SF27">
    <property type="entry name" value="DIPEPTIDYL PEPTIDASE FAMILY MEMBER 6"/>
    <property type="match status" value="1"/>
</dbReference>
<sequence length="643" mass="74461">MQKINSEDIYNLFSLTQLNSDGFFVKNGINKIENNYTAKIFHLDSNFNVEQCTNENFSTNPIKLGNSLYYLASIDSKMQLIKMSLNNDCSKQLTFGDTVSNLISSKNNKKLFFKTTKRFTVPKFSVNKFPKTRYINKLDNRSDGFGWKDNQTLYYLYALDVQTGKINLLKSTYQNFKMLDVDNTGEHILFSESVFSNEKSISRIYEINLINMEKSLITTSDGNFNEAVYSPDCKSILLVGNYNIYGSSNVFSLYLFNSFENKLINLTENLFDIEPSYNGGLATDFVQNRSNNGVKWLNNQQYIFHATHHGRSQLYLGQNSDIQKIYDDKTEIYDFSILKNKKLLLSVSSQKLPNQLIIFDFCNNIQKLIYDPNKQFTLNHEFCSSYKFSTISKDNLFNINGWLLLPNQKRDKYPTILYIHGGPHETYGESFFYEFQFLANHGYAILFINPRGSSSYGQAFEKASVGRVGKEDFADIMSGLDYALNKFKHLDQNNLFIAGGSYGGFMSSWIISHTDRFKAAIVQRPIVDWHSFYGTSDIGVRFSKNELGLDLYDKYGLNFYWNRSPLKYVHNIHTPTRIQHGEWDMRCPVNQSEALFQGIKCNNVESDYIRYPQSFHGFSRNGLPNLRVTRMNDICEWFNIHLN</sequence>
<gene>
    <name evidence="3" type="ORF">DY048_00965</name>
</gene>
<dbReference type="Proteomes" id="UP000767392">
    <property type="component" value="Unassembled WGS sequence"/>
</dbReference>
<dbReference type="RefSeq" id="WP_105987322.1">
    <property type="nucleotide sequence ID" value="NZ_POST01000001.1"/>
</dbReference>
<organism evidence="3 4">
    <name type="scientific">Apilactobacillus timberlakei</name>
    <dbReference type="NCBI Taxonomy" id="2008380"/>
    <lineage>
        <taxon>Bacteria</taxon>
        <taxon>Bacillati</taxon>
        <taxon>Bacillota</taxon>
        <taxon>Bacilli</taxon>
        <taxon>Lactobacillales</taxon>
        <taxon>Lactobacillaceae</taxon>
        <taxon>Apilactobacillus</taxon>
    </lineage>
</organism>
<keyword evidence="4" id="KW-1185">Reference proteome</keyword>
<evidence type="ECO:0000256" key="1">
    <source>
        <dbReference type="ARBA" id="ARBA00022801"/>
    </source>
</evidence>
<evidence type="ECO:0000313" key="4">
    <source>
        <dbReference type="Proteomes" id="UP000767392"/>
    </source>
</evidence>
<dbReference type="InterPro" id="IPR029058">
    <property type="entry name" value="AB_hydrolase_fold"/>
</dbReference>
<dbReference type="SUPFAM" id="SSF53474">
    <property type="entry name" value="alpha/beta-Hydrolases"/>
    <property type="match status" value="1"/>
</dbReference>
<accession>A0ABY2YUF5</accession>
<feature type="domain" description="Peptidase S9 prolyl oligopeptidase catalytic" evidence="2">
    <location>
        <begin position="430"/>
        <end position="642"/>
    </location>
</feature>
<name>A0ABY2YUF5_9LACO</name>
<keyword evidence="1" id="KW-0378">Hydrolase</keyword>
<proteinExistence type="predicted"/>
<dbReference type="InterPro" id="IPR001375">
    <property type="entry name" value="Peptidase_S9_cat"/>
</dbReference>
<dbReference type="SUPFAM" id="SSF82171">
    <property type="entry name" value="DPP6 N-terminal domain-like"/>
    <property type="match status" value="1"/>
</dbReference>
<reference evidence="3 4" key="1">
    <citation type="submission" date="2018-08" db="EMBL/GenBank/DDBJ databases">
        <title>Comparative genomics of wild bee and flower associated Lactobacillus reveals potential adaptation to the bee host.</title>
        <authorList>
            <person name="Vuong H.Q."/>
            <person name="Mcfrederick Q.S."/>
        </authorList>
    </citation>
    <scope>NUCLEOTIDE SEQUENCE [LARGE SCALE GENOMIC DNA]</scope>
    <source>
        <strain evidence="3 4">HV_04</strain>
    </source>
</reference>
<comment type="caution">
    <text evidence="3">The sequence shown here is derived from an EMBL/GenBank/DDBJ whole genome shotgun (WGS) entry which is preliminary data.</text>
</comment>
<dbReference type="Pfam" id="PF00326">
    <property type="entry name" value="Peptidase_S9"/>
    <property type="match status" value="1"/>
</dbReference>
<evidence type="ECO:0000313" key="3">
    <source>
        <dbReference type="EMBL" id="TPR16063.1"/>
    </source>
</evidence>
<evidence type="ECO:0000259" key="2">
    <source>
        <dbReference type="Pfam" id="PF00326"/>
    </source>
</evidence>
<dbReference type="Gene3D" id="3.40.50.1820">
    <property type="entry name" value="alpha/beta hydrolase"/>
    <property type="match status" value="1"/>
</dbReference>
<protein>
    <submittedName>
        <fullName evidence="3">S9 family peptidase</fullName>
    </submittedName>
</protein>